<dbReference type="InterPro" id="IPR050463">
    <property type="entry name" value="Gfo/Idh/MocA_oxidrdct_glycsds"/>
</dbReference>
<dbReference type="Proteomes" id="UP000199118">
    <property type="component" value="Unassembled WGS sequence"/>
</dbReference>
<name>A0A1H2R522_9RHOB</name>
<accession>A0A1H2R522</accession>
<dbReference type="PANTHER" id="PTHR43818">
    <property type="entry name" value="BCDNA.GH03377"/>
    <property type="match status" value="1"/>
</dbReference>
<evidence type="ECO:0000313" key="2">
    <source>
        <dbReference type="EMBL" id="SDW14546.1"/>
    </source>
</evidence>
<organism evidence="2 3">
    <name type="scientific">Albimonas donghaensis</name>
    <dbReference type="NCBI Taxonomy" id="356660"/>
    <lineage>
        <taxon>Bacteria</taxon>
        <taxon>Pseudomonadati</taxon>
        <taxon>Pseudomonadota</taxon>
        <taxon>Alphaproteobacteria</taxon>
        <taxon>Rhodobacterales</taxon>
        <taxon>Paracoccaceae</taxon>
        <taxon>Albimonas</taxon>
    </lineage>
</organism>
<dbReference type="AlphaFoldDB" id="A0A1H2R522"/>
<feature type="domain" description="Gfo/Idh/MocA-like oxidoreductase N-terminal" evidence="1">
    <location>
        <begin position="16"/>
        <end position="124"/>
    </location>
</feature>
<keyword evidence="3" id="KW-1185">Reference proteome</keyword>
<dbReference type="PANTHER" id="PTHR43818:SF7">
    <property type="entry name" value="DEHYDROGENASE"/>
    <property type="match status" value="1"/>
</dbReference>
<dbReference type="Pfam" id="PF01408">
    <property type="entry name" value="GFO_IDH_MocA"/>
    <property type="match status" value="1"/>
</dbReference>
<dbReference type="InterPro" id="IPR000683">
    <property type="entry name" value="Gfo/Idh/MocA-like_OxRdtase_N"/>
</dbReference>
<dbReference type="GO" id="GO:0000166">
    <property type="term" value="F:nucleotide binding"/>
    <property type="evidence" value="ECO:0007669"/>
    <property type="project" value="InterPro"/>
</dbReference>
<dbReference type="InterPro" id="IPR036291">
    <property type="entry name" value="NAD(P)-bd_dom_sf"/>
</dbReference>
<dbReference type="SUPFAM" id="SSF51735">
    <property type="entry name" value="NAD(P)-binding Rossmann-fold domains"/>
    <property type="match status" value="1"/>
</dbReference>
<dbReference type="RefSeq" id="WP_092679313.1">
    <property type="nucleotide sequence ID" value="NZ_FNMZ01000001.1"/>
</dbReference>
<sequence length="318" mass="33617">MTVPETPASGGPEIALAIVGVGKIARDQHLPSIAADPRFRLAATVSRSGGAEGIENHPDLDALLRGRPDIAALSLCQPPQVRFEAARAAILAGRHVMLEKPPGQTVAEVQALAALAAAQGVTLFATWHSRHAAGVAPARDWLAAHPPRRVRITWREDVREWHPGQTWIWQAGGLGVFDPGVNALSILTAILPAPARLTSADLHVPENCETPIACDLTLAGSGGLEIEARFDFRWEGPPAWDIEVETDAGPLRLSKGGAELFIGGAAQAVAAPGEYPDLYRRFGALIDAGVSDVDLAPLVLVADAFLLGRRIPAAPFHE</sequence>
<dbReference type="EMBL" id="FNMZ01000001">
    <property type="protein sequence ID" value="SDW14546.1"/>
    <property type="molecule type" value="Genomic_DNA"/>
</dbReference>
<reference evidence="2 3" key="1">
    <citation type="submission" date="2016-10" db="EMBL/GenBank/DDBJ databases">
        <authorList>
            <person name="de Groot N.N."/>
        </authorList>
    </citation>
    <scope>NUCLEOTIDE SEQUENCE [LARGE SCALE GENOMIC DNA]</scope>
    <source>
        <strain evidence="2 3">DSM 17890</strain>
    </source>
</reference>
<protein>
    <submittedName>
        <fullName evidence="2">D-galactose 1-dehydrogenase/L-arabinose 1-dehydrogenase</fullName>
    </submittedName>
</protein>
<dbReference type="Gene3D" id="3.30.360.10">
    <property type="entry name" value="Dihydrodipicolinate Reductase, domain 2"/>
    <property type="match status" value="1"/>
</dbReference>
<dbReference type="OrthoDB" id="9813657at2"/>
<evidence type="ECO:0000259" key="1">
    <source>
        <dbReference type="Pfam" id="PF01408"/>
    </source>
</evidence>
<dbReference type="STRING" id="356660.SAMN05444336_101239"/>
<proteinExistence type="predicted"/>
<gene>
    <name evidence="2" type="ORF">SAMN05444336_101239</name>
</gene>
<dbReference type="Gene3D" id="3.40.50.720">
    <property type="entry name" value="NAD(P)-binding Rossmann-like Domain"/>
    <property type="match status" value="1"/>
</dbReference>
<evidence type="ECO:0000313" key="3">
    <source>
        <dbReference type="Proteomes" id="UP000199118"/>
    </source>
</evidence>